<keyword evidence="4 8" id="KW-0418">Kinase</keyword>
<evidence type="ECO:0000313" key="8">
    <source>
        <dbReference type="EMBL" id="MBV7380798.1"/>
    </source>
</evidence>
<dbReference type="PANTHER" id="PTHR46566:SF2">
    <property type="entry name" value="ATP-DEPENDENT 6-PHOSPHOFRUCTOKINASE ISOZYME 2"/>
    <property type="match status" value="1"/>
</dbReference>
<keyword evidence="2 6" id="KW-0808">Transferase</keyword>
<dbReference type="EMBL" id="JAHUZE010000004">
    <property type="protein sequence ID" value="MBV7380798.1"/>
    <property type="molecule type" value="Genomic_DNA"/>
</dbReference>
<dbReference type="GO" id="GO:0016301">
    <property type="term" value="F:kinase activity"/>
    <property type="evidence" value="ECO:0007669"/>
    <property type="project" value="UniProtKB-KW"/>
</dbReference>
<dbReference type="InterPro" id="IPR017583">
    <property type="entry name" value="Tagatose/fructose_Pkinase"/>
</dbReference>
<dbReference type="InterPro" id="IPR011611">
    <property type="entry name" value="PfkB_dom"/>
</dbReference>
<dbReference type="RefSeq" id="WP_218393982.1">
    <property type="nucleotide sequence ID" value="NZ_JAHUZE010000004.1"/>
</dbReference>
<keyword evidence="5" id="KW-0067">ATP-binding</keyword>
<dbReference type="Pfam" id="PF00294">
    <property type="entry name" value="PfkB"/>
    <property type="match status" value="1"/>
</dbReference>
<feature type="domain" description="Carbohydrate kinase PfkB" evidence="7">
    <location>
        <begin position="25"/>
        <end position="295"/>
    </location>
</feature>
<reference evidence="8 9" key="1">
    <citation type="submission" date="2021-05" db="EMBL/GenBank/DDBJ databases">
        <title>Culturable bacteria isolated from Daya Bay.</title>
        <authorList>
            <person name="Zheng W."/>
            <person name="Yu S."/>
            <person name="Huang Y."/>
        </authorList>
    </citation>
    <scope>NUCLEOTIDE SEQUENCE [LARGE SCALE GENOMIC DNA]</scope>
    <source>
        <strain evidence="8 9">DP4N28-5</strain>
    </source>
</reference>
<dbReference type="NCBIfam" id="TIGR03168">
    <property type="entry name" value="1-PFK"/>
    <property type="match status" value="1"/>
</dbReference>
<evidence type="ECO:0000256" key="6">
    <source>
        <dbReference type="PIRNR" id="PIRNR000535"/>
    </source>
</evidence>
<organism evidence="8 9">
    <name type="scientific">Maritimibacter dapengensis</name>
    <dbReference type="NCBI Taxonomy" id="2836868"/>
    <lineage>
        <taxon>Bacteria</taxon>
        <taxon>Pseudomonadati</taxon>
        <taxon>Pseudomonadota</taxon>
        <taxon>Alphaproteobacteria</taxon>
        <taxon>Rhodobacterales</taxon>
        <taxon>Roseobacteraceae</taxon>
        <taxon>Maritimibacter</taxon>
    </lineage>
</organism>
<dbReference type="PANTHER" id="PTHR46566">
    <property type="entry name" value="1-PHOSPHOFRUCTOKINASE-RELATED"/>
    <property type="match status" value="1"/>
</dbReference>
<comment type="similarity">
    <text evidence="1 6">Belongs to the carbohydrate kinase PfkB family.</text>
</comment>
<name>A0ABS6T6D5_9RHOB</name>
<evidence type="ECO:0000259" key="7">
    <source>
        <dbReference type="Pfam" id="PF00294"/>
    </source>
</evidence>
<evidence type="ECO:0000256" key="2">
    <source>
        <dbReference type="ARBA" id="ARBA00022679"/>
    </source>
</evidence>
<sequence length="315" mass="32308">MSGILTVTLNPALDLSTSVPHVVPEEKLRLRAAVRDAGGGGVNVARAIGELGGRAKAFVALAGHIGAAYRDLLAEEPLDPVPFEIPGDTRQSLAVTDETTGEQYRFVMPGPRWSPELAHAAIEAIAEVAPEGGYVVLSGSQPPGVPVHFPTNLAAEIVGRGARLILDTSGPPLHALMNVGSGRQHVLRLDGAESAALAGRALPSREDVADFARSLIARDVAEMVVLAMGPGGSVLVTRAGRWHCNTEDVPVKSKVGAGDSFVGAFTLALSRDAEPEAALVQGCAAASAAVMTDATELCAISDVEALAATAVLTAV</sequence>
<protein>
    <recommendedName>
        <fullName evidence="6">Phosphofructokinase</fullName>
    </recommendedName>
</protein>
<evidence type="ECO:0000256" key="4">
    <source>
        <dbReference type="ARBA" id="ARBA00022777"/>
    </source>
</evidence>
<evidence type="ECO:0000256" key="1">
    <source>
        <dbReference type="ARBA" id="ARBA00010688"/>
    </source>
</evidence>
<keyword evidence="9" id="KW-1185">Reference proteome</keyword>
<gene>
    <name evidence="8" type="ORF">KJP28_17870</name>
</gene>
<dbReference type="Proteomes" id="UP000756530">
    <property type="component" value="Unassembled WGS sequence"/>
</dbReference>
<dbReference type="PIRSF" id="PIRSF000535">
    <property type="entry name" value="1PFK/6PFK/LacC"/>
    <property type="match status" value="1"/>
</dbReference>
<evidence type="ECO:0000256" key="3">
    <source>
        <dbReference type="ARBA" id="ARBA00022741"/>
    </source>
</evidence>
<proteinExistence type="inferred from homology"/>
<evidence type="ECO:0000313" key="9">
    <source>
        <dbReference type="Proteomes" id="UP000756530"/>
    </source>
</evidence>
<accession>A0ABS6T6D5</accession>
<dbReference type="CDD" id="cd01164">
    <property type="entry name" value="FruK_PfkB_like"/>
    <property type="match status" value="1"/>
</dbReference>
<evidence type="ECO:0000256" key="5">
    <source>
        <dbReference type="ARBA" id="ARBA00022840"/>
    </source>
</evidence>
<comment type="caution">
    <text evidence="8">The sequence shown here is derived from an EMBL/GenBank/DDBJ whole genome shotgun (WGS) entry which is preliminary data.</text>
</comment>
<keyword evidence="3" id="KW-0547">Nucleotide-binding</keyword>